<organism evidence="3 4">
    <name type="scientific">Lichtheimia ornata</name>
    <dbReference type="NCBI Taxonomy" id="688661"/>
    <lineage>
        <taxon>Eukaryota</taxon>
        <taxon>Fungi</taxon>
        <taxon>Fungi incertae sedis</taxon>
        <taxon>Mucoromycota</taxon>
        <taxon>Mucoromycotina</taxon>
        <taxon>Mucoromycetes</taxon>
        <taxon>Mucorales</taxon>
        <taxon>Lichtheimiaceae</taxon>
        <taxon>Lichtheimia</taxon>
    </lineage>
</organism>
<evidence type="ECO:0000256" key="2">
    <source>
        <dbReference type="SAM" id="SignalP"/>
    </source>
</evidence>
<keyword evidence="4" id="KW-1185">Reference proteome</keyword>
<reference evidence="3 4" key="1">
    <citation type="submission" date="2023-03" db="EMBL/GenBank/DDBJ databases">
        <title>Genome sequence of Lichtheimia ornata CBS 291.66.</title>
        <authorList>
            <person name="Mohabir J.T."/>
            <person name="Shea T.P."/>
            <person name="Kurbessoian T."/>
            <person name="Berby B."/>
            <person name="Fontaine J."/>
            <person name="Livny J."/>
            <person name="Gnirke A."/>
            <person name="Stajich J.E."/>
            <person name="Cuomo C.A."/>
        </authorList>
    </citation>
    <scope>NUCLEOTIDE SEQUENCE [LARGE SCALE GENOMIC DNA]</scope>
    <source>
        <strain evidence="3">CBS 291.66</strain>
    </source>
</reference>
<dbReference type="AlphaFoldDB" id="A0AAD7XWQ8"/>
<feature type="chain" id="PRO_5042165702" evidence="2">
    <location>
        <begin position="25"/>
        <end position="131"/>
    </location>
</feature>
<gene>
    <name evidence="3" type="ORF">O0I10_011482</name>
</gene>
<feature type="region of interest" description="Disordered" evidence="1">
    <location>
        <begin position="27"/>
        <end position="50"/>
    </location>
</feature>
<feature type="compositionally biased region" description="Polar residues" evidence="1">
    <location>
        <begin position="28"/>
        <end position="43"/>
    </location>
</feature>
<dbReference type="EMBL" id="JARTCD010000091">
    <property type="protein sequence ID" value="KAJ8652882.1"/>
    <property type="molecule type" value="Genomic_DNA"/>
</dbReference>
<evidence type="ECO:0000313" key="3">
    <source>
        <dbReference type="EMBL" id="KAJ8652882.1"/>
    </source>
</evidence>
<keyword evidence="2" id="KW-0732">Signal</keyword>
<evidence type="ECO:0000313" key="4">
    <source>
        <dbReference type="Proteomes" id="UP001234581"/>
    </source>
</evidence>
<sequence length="131" mass="14640">MHSRKSFIVTISVAFVLFVAYCQADQVPPSTQDSQGATTTGQENARPPNPALEECEKDCTSWGSISRQNQCKDECLWTYAKDLQTTDNPAQGQPKPTLQECEEDCMKTWGTKSKQNQCKDECFLTHARQSG</sequence>
<comment type="caution">
    <text evidence="3">The sequence shown here is derived from an EMBL/GenBank/DDBJ whole genome shotgun (WGS) entry which is preliminary data.</text>
</comment>
<proteinExistence type="predicted"/>
<dbReference type="GeneID" id="83218883"/>
<accession>A0AAD7XWQ8</accession>
<name>A0AAD7XWQ8_9FUNG</name>
<feature type="signal peptide" evidence="2">
    <location>
        <begin position="1"/>
        <end position="24"/>
    </location>
</feature>
<evidence type="ECO:0000256" key="1">
    <source>
        <dbReference type="SAM" id="MobiDB-lite"/>
    </source>
</evidence>
<protein>
    <submittedName>
        <fullName evidence="3">Uncharacterized protein</fullName>
    </submittedName>
</protein>
<dbReference type="Proteomes" id="UP001234581">
    <property type="component" value="Unassembled WGS sequence"/>
</dbReference>
<dbReference type="RefSeq" id="XP_058337796.1">
    <property type="nucleotide sequence ID" value="XM_058491449.1"/>
</dbReference>